<feature type="domain" description="PTS EIIB type-1" evidence="13">
    <location>
        <begin position="412"/>
        <end position="491"/>
    </location>
</feature>
<accession>A0A090SZK5</accession>
<dbReference type="GO" id="GO:0009401">
    <property type="term" value="P:phosphoenolpyruvate-dependent sugar phosphotransferase system"/>
    <property type="evidence" value="ECO:0007669"/>
    <property type="project" value="UniProtKB-KW"/>
</dbReference>
<keyword evidence="6" id="KW-0598">Phosphotransferase system</keyword>
<dbReference type="CDD" id="cd00212">
    <property type="entry name" value="PTS_IIB_glc"/>
    <property type="match status" value="1"/>
</dbReference>
<feature type="transmembrane region" description="Helical" evidence="12">
    <location>
        <begin position="282"/>
        <end position="300"/>
    </location>
</feature>
<keyword evidence="8" id="KW-0418">Kinase</keyword>
<protein>
    <submittedName>
        <fullName evidence="15">PTS system N-acetylglucosamine-specific IIA / IIB / IIC component</fullName>
        <ecNumber evidence="15">2.7.1.69</ecNumber>
    </submittedName>
</protein>
<comment type="subcellular location">
    <subcellularLocation>
        <location evidence="1">Cell membrane</location>
        <topology evidence="1">Multi-pass membrane protein</topology>
    </subcellularLocation>
</comment>
<dbReference type="InterPro" id="IPR036878">
    <property type="entry name" value="Glu_permease_IIB"/>
</dbReference>
<name>A0A090SZK5_9VIBR</name>
<gene>
    <name evidence="15" type="ORF">JCM19240_5310</name>
</gene>
<feature type="transmembrane region" description="Helical" evidence="12">
    <location>
        <begin position="118"/>
        <end position="135"/>
    </location>
</feature>
<dbReference type="Pfam" id="PF02378">
    <property type="entry name" value="PTS_EIIC"/>
    <property type="match status" value="1"/>
</dbReference>
<dbReference type="GO" id="GO:0090563">
    <property type="term" value="F:protein-phosphocysteine-sugar phosphotransferase activity"/>
    <property type="evidence" value="ECO:0007669"/>
    <property type="project" value="TreeGrafter"/>
</dbReference>
<keyword evidence="16" id="KW-1185">Reference proteome</keyword>
<dbReference type="GO" id="GO:0005886">
    <property type="term" value="C:plasma membrane"/>
    <property type="evidence" value="ECO:0007669"/>
    <property type="project" value="UniProtKB-SubCell"/>
</dbReference>
<evidence type="ECO:0000256" key="6">
    <source>
        <dbReference type="ARBA" id="ARBA00022683"/>
    </source>
</evidence>
<evidence type="ECO:0000313" key="16">
    <source>
        <dbReference type="Proteomes" id="UP000029224"/>
    </source>
</evidence>
<keyword evidence="10 12" id="KW-0472">Membrane</keyword>
<proteinExistence type="predicted"/>
<feature type="transmembrane region" description="Helical" evidence="12">
    <location>
        <begin position="255"/>
        <end position="275"/>
    </location>
</feature>
<dbReference type="GO" id="GO:0016301">
    <property type="term" value="F:kinase activity"/>
    <property type="evidence" value="ECO:0007669"/>
    <property type="project" value="UniProtKB-KW"/>
</dbReference>
<evidence type="ECO:0000256" key="7">
    <source>
        <dbReference type="ARBA" id="ARBA00022692"/>
    </source>
</evidence>
<keyword evidence="7 12" id="KW-0812">Transmembrane</keyword>
<dbReference type="PROSITE" id="PS51103">
    <property type="entry name" value="PTS_EIIC_TYPE_1"/>
    <property type="match status" value="1"/>
</dbReference>
<feature type="active site" description="Phosphocysteine intermediate; for EIIB activity" evidence="11">
    <location>
        <position position="434"/>
    </location>
</feature>
<reference evidence="15 16" key="1">
    <citation type="submission" date="2014-09" db="EMBL/GenBank/DDBJ databases">
        <title>Vibrio maritimus JCM 19240. (C210) whole genome shotgun sequence.</title>
        <authorList>
            <person name="Sawabe T."/>
            <person name="Meirelles P."/>
            <person name="Nakanishi M."/>
            <person name="Sayaka M."/>
            <person name="Hattori M."/>
            <person name="Ohkuma M."/>
        </authorList>
    </citation>
    <scope>NUCLEOTIDE SEQUENCE [LARGE SCALE GENOMIC DNA]</scope>
    <source>
        <strain evidence="15 16">JCM 19240</strain>
    </source>
</reference>
<feature type="transmembrane region" description="Helical" evidence="12">
    <location>
        <begin position="12"/>
        <end position="34"/>
    </location>
</feature>
<evidence type="ECO:0000256" key="12">
    <source>
        <dbReference type="SAM" id="Phobius"/>
    </source>
</evidence>
<evidence type="ECO:0000259" key="14">
    <source>
        <dbReference type="PROSITE" id="PS51103"/>
    </source>
</evidence>
<dbReference type="GO" id="GO:0008982">
    <property type="term" value="F:protein-N(PI)-phosphohistidine-sugar phosphotransferase activity"/>
    <property type="evidence" value="ECO:0007669"/>
    <property type="project" value="InterPro"/>
</dbReference>
<dbReference type="GO" id="GO:0015572">
    <property type="term" value="F:N-acetylglucosamine transmembrane transporter activity"/>
    <property type="evidence" value="ECO:0007669"/>
    <property type="project" value="InterPro"/>
</dbReference>
<dbReference type="Proteomes" id="UP000029224">
    <property type="component" value="Unassembled WGS sequence"/>
</dbReference>
<evidence type="ECO:0000256" key="2">
    <source>
        <dbReference type="ARBA" id="ARBA00022448"/>
    </source>
</evidence>
<evidence type="ECO:0000256" key="4">
    <source>
        <dbReference type="ARBA" id="ARBA00022597"/>
    </source>
</evidence>
<evidence type="ECO:0000256" key="10">
    <source>
        <dbReference type="ARBA" id="ARBA00023136"/>
    </source>
</evidence>
<keyword evidence="9 12" id="KW-1133">Transmembrane helix</keyword>
<evidence type="ECO:0000256" key="1">
    <source>
        <dbReference type="ARBA" id="ARBA00004651"/>
    </source>
</evidence>
<evidence type="ECO:0000313" key="15">
    <source>
        <dbReference type="EMBL" id="GAL31879.1"/>
    </source>
</evidence>
<dbReference type="AlphaFoldDB" id="A0A090SZK5"/>
<dbReference type="FunFam" id="3.30.1360.60:FF:000001">
    <property type="entry name" value="PTS system glucose-specific IIBC component PtsG"/>
    <property type="match status" value="1"/>
</dbReference>
<dbReference type="PROSITE" id="PS01035">
    <property type="entry name" value="PTS_EIIB_TYPE_1_CYS"/>
    <property type="match status" value="1"/>
</dbReference>
<feature type="transmembrane region" description="Helical" evidence="12">
    <location>
        <begin position="79"/>
        <end position="98"/>
    </location>
</feature>
<feature type="transmembrane region" description="Helical" evidence="12">
    <location>
        <begin position="155"/>
        <end position="175"/>
    </location>
</feature>
<feature type="transmembrane region" description="Helical" evidence="12">
    <location>
        <begin position="215"/>
        <end position="235"/>
    </location>
</feature>
<dbReference type="SUPFAM" id="SSF55604">
    <property type="entry name" value="Glucose permease domain IIB"/>
    <property type="match status" value="1"/>
</dbReference>
<evidence type="ECO:0000259" key="13">
    <source>
        <dbReference type="PROSITE" id="PS51098"/>
    </source>
</evidence>
<feature type="transmembrane region" description="Helical" evidence="12">
    <location>
        <begin position="46"/>
        <end position="72"/>
    </location>
</feature>
<keyword evidence="3" id="KW-1003">Cell membrane</keyword>
<evidence type="ECO:0000256" key="8">
    <source>
        <dbReference type="ARBA" id="ARBA00022777"/>
    </source>
</evidence>
<dbReference type="PANTHER" id="PTHR30009">
    <property type="entry name" value="CYTOCHROME C-TYPE SYNTHESIS PROTEIN AND PTS TRANSMEMBRANE COMPONENT"/>
    <property type="match status" value="1"/>
</dbReference>
<organism evidence="15 16">
    <name type="scientific">Vibrio maritimus</name>
    <dbReference type="NCBI Taxonomy" id="990268"/>
    <lineage>
        <taxon>Bacteria</taxon>
        <taxon>Pseudomonadati</taxon>
        <taxon>Pseudomonadota</taxon>
        <taxon>Gammaproteobacteria</taxon>
        <taxon>Vibrionales</taxon>
        <taxon>Vibrionaceae</taxon>
        <taxon>Vibrio</taxon>
    </lineage>
</organism>
<dbReference type="InterPro" id="IPR010974">
    <property type="entry name" value="PTS_IIBC_nag"/>
</dbReference>
<reference evidence="15 16" key="2">
    <citation type="submission" date="2014-09" db="EMBL/GenBank/DDBJ databases">
        <authorList>
            <consortium name="NBRP consortium"/>
            <person name="Sawabe T."/>
            <person name="Meirelles P."/>
            <person name="Nakanishi M."/>
            <person name="Sayaka M."/>
            <person name="Hattori M."/>
            <person name="Ohkuma M."/>
        </authorList>
    </citation>
    <scope>NUCLEOTIDE SEQUENCE [LARGE SCALE GENOMIC DNA]</scope>
    <source>
        <strain evidence="15 16">JCM 19240</strain>
    </source>
</reference>
<dbReference type="NCBIfam" id="TIGR01998">
    <property type="entry name" value="PTS-II-BC-nag"/>
    <property type="match status" value="1"/>
</dbReference>
<dbReference type="PANTHER" id="PTHR30009:SF4">
    <property type="entry name" value="PTS SYSTEM N-ACETYLGLUCOSAMINE-SPECIFIC EIICBA COMPONENT"/>
    <property type="match status" value="1"/>
</dbReference>
<evidence type="ECO:0000256" key="9">
    <source>
        <dbReference type="ARBA" id="ARBA00022989"/>
    </source>
</evidence>
<feature type="transmembrane region" description="Helical" evidence="12">
    <location>
        <begin position="306"/>
        <end position="328"/>
    </location>
</feature>
<keyword evidence="4" id="KW-0762">Sugar transport</keyword>
<dbReference type="PROSITE" id="PS51098">
    <property type="entry name" value="PTS_EIIB_TYPE_1"/>
    <property type="match status" value="1"/>
</dbReference>
<dbReference type="NCBIfam" id="TIGR00826">
    <property type="entry name" value="EIIB_glc"/>
    <property type="match status" value="1"/>
</dbReference>
<dbReference type="Gene3D" id="3.30.1360.60">
    <property type="entry name" value="Glucose permease domain IIB"/>
    <property type="match status" value="1"/>
</dbReference>
<keyword evidence="2" id="KW-0813">Transport</keyword>
<dbReference type="EC" id="2.7.1.69" evidence="15"/>
<keyword evidence="5 15" id="KW-0808">Transferase</keyword>
<evidence type="ECO:0000256" key="5">
    <source>
        <dbReference type="ARBA" id="ARBA00022679"/>
    </source>
</evidence>
<feature type="domain" description="PTS EIIC type-1" evidence="14">
    <location>
        <begin position="1"/>
        <end position="394"/>
    </location>
</feature>
<dbReference type="OrthoDB" id="7571469at2"/>
<dbReference type="Pfam" id="PF00367">
    <property type="entry name" value="PTS_EIIB"/>
    <property type="match status" value="1"/>
</dbReference>
<dbReference type="InterPro" id="IPR018113">
    <property type="entry name" value="PTrfase_EIIB_Cys"/>
</dbReference>
<dbReference type="GO" id="GO:0015764">
    <property type="term" value="P:N-acetylglucosamine transport"/>
    <property type="evidence" value="ECO:0007669"/>
    <property type="project" value="TreeGrafter"/>
</dbReference>
<feature type="transmembrane region" description="Helical" evidence="12">
    <location>
        <begin position="335"/>
        <end position="354"/>
    </location>
</feature>
<evidence type="ECO:0000256" key="11">
    <source>
        <dbReference type="PROSITE-ProRule" id="PRU00421"/>
    </source>
</evidence>
<feature type="transmembrane region" description="Helical" evidence="12">
    <location>
        <begin position="181"/>
        <end position="203"/>
    </location>
</feature>
<dbReference type="InterPro" id="IPR050429">
    <property type="entry name" value="PTS_Glucose_EIICBA"/>
</dbReference>
<evidence type="ECO:0000256" key="3">
    <source>
        <dbReference type="ARBA" id="ARBA00022475"/>
    </source>
</evidence>
<dbReference type="EMBL" id="BBMT01000001">
    <property type="protein sequence ID" value="GAL31879.1"/>
    <property type="molecule type" value="Genomic_DNA"/>
</dbReference>
<dbReference type="InterPro" id="IPR013013">
    <property type="entry name" value="PTS_EIIC_1"/>
</dbReference>
<feature type="transmembrane region" description="Helical" evidence="12">
    <location>
        <begin position="360"/>
        <end position="382"/>
    </location>
</feature>
<dbReference type="GO" id="GO:0019866">
    <property type="term" value="C:organelle inner membrane"/>
    <property type="evidence" value="ECO:0007669"/>
    <property type="project" value="InterPro"/>
</dbReference>
<dbReference type="InterPro" id="IPR001996">
    <property type="entry name" value="PTS_IIB_1"/>
</dbReference>
<dbReference type="InterPro" id="IPR003352">
    <property type="entry name" value="PTS_EIIC"/>
</dbReference>
<comment type="caution">
    <text evidence="15">The sequence shown here is derived from an EMBL/GenBank/DDBJ whole genome shotgun (WGS) entry which is preliminary data.</text>
</comment>
<sequence length="491" mass="52397">MNILGYMQKVGKALMVPVATLPAAAILMGIGYWLDPTGWGADSVLAAFLIKSGSAIIDNMAVLFAVGVAFGLSKDKNGSAALSGFICFLVLTTLLDPSTIQQIKGLAADEVPAAFGKISNQFVGILVGIVSAEIYNRFSHVELPKALAFFSGKRLVPILTSIAGMVLAFVLLYIWPVVYDALIILGVKLQSMGAIGAGLFGFFNRLMLTVGMHHALYPVFWFDVVGINDIPNFLGGAQSIANGTAVVGQTGMYQAGFFPIMMFGLPGAALAIYHCADKKNKAAVFSIMLAAAMASFFTGITEPLEFSFMFLAPVLYLIHAVLTGISMYIAASMQWMAGFGFSAGFVDLVLSSQNPLAVKWYMLILQGLVFFAIYYSVFRFAIIKFDLKTPGRGELMESADEKKATIGSEGLVALTQDYIEALGGAENITEVDNCITRLRLSVKDSSVANVERLKQLGAAGVVPVGKHGLQVIIGLGKVDRVAEQMKVALAQ</sequence>